<protein>
    <submittedName>
        <fullName evidence="2">Uncharacterized protein</fullName>
    </submittedName>
</protein>
<dbReference type="Proteomes" id="UP000639403">
    <property type="component" value="Unassembled WGS sequence"/>
</dbReference>
<evidence type="ECO:0000256" key="1">
    <source>
        <dbReference type="SAM" id="MobiDB-lite"/>
    </source>
</evidence>
<gene>
    <name evidence="2" type="ORF">IEO21_04159</name>
</gene>
<feature type="compositionally biased region" description="Polar residues" evidence="1">
    <location>
        <begin position="1"/>
        <end position="19"/>
    </location>
</feature>
<evidence type="ECO:0000313" key="3">
    <source>
        <dbReference type="Proteomes" id="UP000639403"/>
    </source>
</evidence>
<feature type="region of interest" description="Disordered" evidence="1">
    <location>
        <begin position="1"/>
        <end position="31"/>
    </location>
</feature>
<sequence>MQEAPTQRSSWSSWYTNGPPSHAKSHGRYGTPPKTLISAITEASTRVVCSQTVTREVGSSKVGGDMMMVGNTQIDLAVGGGTKPIVLRTPTTPTRKTCLWMKIICRAYPTHLGRCFAISALHQRHWGGMKVKAISLIEVRLRHYCEQSG</sequence>
<comment type="caution">
    <text evidence="2">The sequence shown here is derived from an EMBL/GenBank/DDBJ whole genome shotgun (WGS) entry which is preliminary data.</text>
</comment>
<dbReference type="AlphaFoldDB" id="A0A8H7P4A2"/>
<name>A0A8H7P4A2_9APHY</name>
<reference evidence="2" key="1">
    <citation type="submission" date="2020-11" db="EMBL/GenBank/DDBJ databases">
        <authorList>
            <person name="Koelle M."/>
            <person name="Horta M.A.C."/>
            <person name="Nowrousian M."/>
            <person name="Ohm R.A."/>
            <person name="Benz P."/>
            <person name="Pilgard A."/>
        </authorList>
    </citation>
    <scope>NUCLEOTIDE SEQUENCE</scope>
    <source>
        <strain evidence="2">FPRL280</strain>
    </source>
</reference>
<accession>A0A8H7P4A2</accession>
<proteinExistence type="predicted"/>
<dbReference type="EMBL" id="JADOXO010000059">
    <property type="protein sequence ID" value="KAF9816294.1"/>
    <property type="molecule type" value="Genomic_DNA"/>
</dbReference>
<reference evidence="2" key="2">
    <citation type="journal article" name="Front. Microbiol.">
        <title>Degradative Capacity of Two Strains of Rhodonia placenta: From Phenotype to Genotype.</title>
        <authorList>
            <person name="Kolle M."/>
            <person name="Horta M.A.C."/>
            <person name="Nowrousian M."/>
            <person name="Ohm R.A."/>
            <person name="Benz J.P."/>
            <person name="Pilgard A."/>
        </authorList>
    </citation>
    <scope>NUCLEOTIDE SEQUENCE</scope>
    <source>
        <strain evidence="2">FPRL280</strain>
    </source>
</reference>
<organism evidence="2 3">
    <name type="scientific">Rhodonia placenta</name>
    <dbReference type="NCBI Taxonomy" id="104341"/>
    <lineage>
        <taxon>Eukaryota</taxon>
        <taxon>Fungi</taxon>
        <taxon>Dikarya</taxon>
        <taxon>Basidiomycota</taxon>
        <taxon>Agaricomycotina</taxon>
        <taxon>Agaricomycetes</taxon>
        <taxon>Polyporales</taxon>
        <taxon>Adustoporiaceae</taxon>
        <taxon>Rhodonia</taxon>
    </lineage>
</organism>
<evidence type="ECO:0000313" key="2">
    <source>
        <dbReference type="EMBL" id="KAF9816294.1"/>
    </source>
</evidence>